<evidence type="ECO:0000313" key="9">
    <source>
        <dbReference type="EMBL" id="CAF3369668.1"/>
    </source>
</evidence>
<dbReference type="Proteomes" id="UP000663872">
    <property type="component" value="Unassembled WGS sequence"/>
</dbReference>
<dbReference type="PANTHER" id="PTHR10126">
    <property type="entry name" value="TATA-BOX BINDING PROTEIN"/>
    <property type="match status" value="1"/>
</dbReference>
<evidence type="ECO:0000313" key="17">
    <source>
        <dbReference type="Proteomes" id="UP000663833"/>
    </source>
</evidence>
<dbReference type="AlphaFoldDB" id="A0A817XLU9"/>
<dbReference type="EMBL" id="CAJNYD010001861">
    <property type="protein sequence ID" value="CAF3369668.1"/>
    <property type="molecule type" value="Genomic_DNA"/>
</dbReference>
<keyword evidence="3" id="KW-0805">Transcription regulation</keyword>
<dbReference type="Pfam" id="PF00352">
    <property type="entry name" value="TBP"/>
    <property type="match status" value="2"/>
</dbReference>
<proteinExistence type="inferred from homology"/>
<evidence type="ECO:0008006" key="19">
    <source>
        <dbReference type="Google" id="ProtNLM"/>
    </source>
</evidence>
<reference evidence="9" key="1">
    <citation type="submission" date="2021-02" db="EMBL/GenBank/DDBJ databases">
        <authorList>
            <person name="Nowell W R."/>
        </authorList>
    </citation>
    <scope>NUCLEOTIDE SEQUENCE</scope>
</reference>
<dbReference type="EMBL" id="CAJNXB010001258">
    <property type="protein sequence ID" value="CAF3151505.1"/>
    <property type="molecule type" value="Genomic_DNA"/>
</dbReference>
<dbReference type="InterPro" id="IPR000814">
    <property type="entry name" value="TBP"/>
</dbReference>
<dbReference type="Proteomes" id="UP000663873">
    <property type="component" value="Unassembled WGS sequence"/>
</dbReference>
<dbReference type="Proteomes" id="UP000663862">
    <property type="component" value="Unassembled WGS sequence"/>
</dbReference>
<comment type="caution">
    <text evidence="9">The sequence shown here is derived from an EMBL/GenBank/DDBJ whole genome shotgun (WGS) entry which is preliminary data.</text>
</comment>
<protein>
    <recommendedName>
        <fullName evidence="19">TATA box-binding protein-like 1</fullName>
    </recommendedName>
</protein>
<dbReference type="EMBL" id="CAJNYT010003707">
    <property type="protein sequence ID" value="CAF3594579.1"/>
    <property type="molecule type" value="Genomic_DNA"/>
</dbReference>
<accession>A0A817XLU9</accession>
<dbReference type="Proteomes" id="UP000663869">
    <property type="component" value="Unassembled WGS sequence"/>
</dbReference>
<feature type="region of interest" description="Disordered" evidence="7">
    <location>
        <begin position="32"/>
        <end position="51"/>
    </location>
</feature>
<evidence type="ECO:0000313" key="8">
    <source>
        <dbReference type="EMBL" id="CAF3151505.1"/>
    </source>
</evidence>
<dbReference type="GO" id="GO:0003677">
    <property type="term" value="F:DNA binding"/>
    <property type="evidence" value="ECO:0007669"/>
    <property type="project" value="UniProtKB-KW"/>
</dbReference>
<name>A0A817XLU9_9BILA</name>
<dbReference type="PRINTS" id="PR00686">
    <property type="entry name" value="TIFACTORIID"/>
</dbReference>
<evidence type="ECO:0000313" key="13">
    <source>
        <dbReference type="EMBL" id="CAF4123034.1"/>
    </source>
</evidence>
<keyword evidence="6" id="KW-0539">Nucleus</keyword>
<evidence type="ECO:0000256" key="4">
    <source>
        <dbReference type="ARBA" id="ARBA00023125"/>
    </source>
</evidence>
<dbReference type="Proteomes" id="UP000663825">
    <property type="component" value="Unassembled WGS sequence"/>
</dbReference>
<evidence type="ECO:0000313" key="16">
    <source>
        <dbReference type="EMBL" id="CAF4481709.1"/>
    </source>
</evidence>
<dbReference type="EMBL" id="CAJOBP010000411">
    <property type="protein sequence ID" value="CAF4174693.1"/>
    <property type="molecule type" value="Genomic_DNA"/>
</dbReference>
<dbReference type="InterPro" id="IPR012295">
    <property type="entry name" value="TBP_dom_sf"/>
</dbReference>
<sequence>MFTTTNVTATTGSAGGGPVAAALPSSFQLISTPMNGSSSSSSSSSSTTSPAWRLTSTATSSLIKQPAVVSIINGNMNVTSSTSVPINSTGVTMPTNANILYLATTNSQQHNPITTGNLILQSPQTVRLVSSPLHTSLSAPTLTILNNSNTTIFNHPRQILTSSNSPSCISNNNFKPGICIDTPILGRLAPITIQRQITNTSHVQQSQVLNITSQVQSHIQRDEQHHATSSSTVSKDNTSLTNPPQDQEIEIFVNNVVCSFALGCKLNLRKIAMEGTNVIYKREQAMILMKMRNPYCSANIWASGKVTVTGTTSEDDARRAARRIARSLQRLGFKVKFRHFRVVNCLATCTMPWPIDIIKLSRSYSDTVNYEPEIHPGATVRLPEKAVLKVFTTGSVTLTAPCVERINTAVNEFYPQLFECRKS</sequence>
<evidence type="ECO:0000313" key="11">
    <source>
        <dbReference type="EMBL" id="CAF3527685.1"/>
    </source>
</evidence>
<comment type="similarity">
    <text evidence="2">Belongs to the TBP family.</text>
</comment>
<evidence type="ECO:0000256" key="7">
    <source>
        <dbReference type="SAM" id="MobiDB-lite"/>
    </source>
</evidence>
<keyword evidence="18" id="KW-1185">Reference proteome</keyword>
<evidence type="ECO:0000313" key="18">
    <source>
        <dbReference type="Proteomes" id="UP000663873"/>
    </source>
</evidence>
<evidence type="ECO:0000256" key="1">
    <source>
        <dbReference type="ARBA" id="ARBA00004123"/>
    </source>
</evidence>
<evidence type="ECO:0000313" key="14">
    <source>
        <dbReference type="EMBL" id="CAF4174693.1"/>
    </source>
</evidence>
<organism evidence="9 17">
    <name type="scientific">Rotaria socialis</name>
    <dbReference type="NCBI Taxonomy" id="392032"/>
    <lineage>
        <taxon>Eukaryota</taxon>
        <taxon>Metazoa</taxon>
        <taxon>Spiralia</taxon>
        <taxon>Gnathifera</taxon>
        <taxon>Rotifera</taxon>
        <taxon>Eurotatoria</taxon>
        <taxon>Bdelloidea</taxon>
        <taxon>Philodinida</taxon>
        <taxon>Philodinidae</taxon>
        <taxon>Rotaria</taxon>
    </lineage>
</organism>
<keyword evidence="4" id="KW-0238">DNA-binding</keyword>
<dbReference type="OrthoDB" id="2127950at2759"/>
<dbReference type="SUPFAM" id="SSF55945">
    <property type="entry name" value="TATA-box binding protein-like"/>
    <property type="match status" value="2"/>
</dbReference>
<feature type="compositionally biased region" description="Polar residues" evidence="7">
    <location>
        <begin position="227"/>
        <end position="244"/>
    </location>
</feature>
<dbReference type="EMBL" id="CAJOBO010000082">
    <property type="protein sequence ID" value="CAF4123034.1"/>
    <property type="molecule type" value="Genomic_DNA"/>
</dbReference>
<dbReference type="Proteomes" id="UP000663851">
    <property type="component" value="Unassembled WGS sequence"/>
</dbReference>
<feature type="compositionally biased region" description="Low complexity" evidence="7">
    <location>
        <begin position="37"/>
        <end position="49"/>
    </location>
</feature>
<evidence type="ECO:0000313" key="12">
    <source>
        <dbReference type="EMBL" id="CAF3594579.1"/>
    </source>
</evidence>
<dbReference type="Proteomes" id="UP000663838">
    <property type="component" value="Unassembled WGS sequence"/>
</dbReference>
<feature type="region of interest" description="Disordered" evidence="7">
    <location>
        <begin position="217"/>
        <end position="244"/>
    </location>
</feature>
<dbReference type="Proteomes" id="UP000663865">
    <property type="component" value="Unassembled WGS sequence"/>
</dbReference>
<dbReference type="FunFam" id="3.30.310.10:FF:000005">
    <property type="entry name" value="TATA box-binding protein-like 1"/>
    <property type="match status" value="1"/>
</dbReference>
<dbReference type="Proteomes" id="UP000663833">
    <property type="component" value="Unassembled WGS sequence"/>
</dbReference>
<evidence type="ECO:0000256" key="3">
    <source>
        <dbReference type="ARBA" id="ARBA00023015"/>
    </source>
</evidence>
<dbReference type="EMBL" id="CAJOBS010000056">
    <property type="protein sequence ID" value="CAF4481709.1"/>
    <property type="molecule type" value="Genomic_DNA"/>
</dbReference>
<gene>
    <name evidence="11" type="ORF">FME351_LOCUS18309</name>
    <name evidence="12" type="ORF">GRG538_LOCUS22373</name>
    <name evidence="13" type="ORF">HFQ381_LOCUS2498</name>
    <name evidence="10" type="ORF">KIK155_LOCUS16933</name>
    <name evidence="9" type="ORF">LUA448_LOCUS14719</name>
    <name evidence="8" type="ORF">TIS948_LOCUS9738</name>
    <name evidence="16" type="ORF">TOA249_LOCUS1861</name>
    <name evidence="15" type="ORF">TSG867_LOCUS2563</name>
    <name evidence="14" type="ORF">UJA718_LOCUS4922</name>
</gene>
<evidence type="ECO:0000256" key="5">
    <source>
        <dbReference type="ARBA" id="ARBA00023163"/>
    </source>
</evidence>
<dbReference type="GO" id="GO:0005634">
    <property type="term" value="C:nucleus"/>
    <property type="evidence" value="ECO:0007669"/>
    <property type="project" value="UniProtKB-SubCell"/>
</dbReference>
<evidence type="ECO:0000256" key="2">
    <source>
        <dbReference type="ARBA" id="ARBA00005560"/>
    </source>
</evidence>
<evidence type="ECO:0000313" key="10">
    <source>
        <dbReference type="EMBL" id="CAF3521179.1"/>
    </source>
</evidence>
<dbReference type="GO" id="GO:0006352">
    <property type="term" value="P:DNA-templated transcription initiation"/>
    <property type="evidence" value="ECO:0007669"/>
    <property type="project" value="InterPro"/>
</dbReference>
<dbReference type="Gene3D" id="3.30.310.10">
    <property type="entry name" value="TATA-Binding Protein"/>
    <property type="match status" value="2"/>
</dbReference>
<evidence type="ECO:0000313" key="15">
    <source>
        <dbReference type="EMBL" id="CAF4242452.1"/>
    </source>
</evidence>
<comment type="subcellular location">
    <subcellularLocation>
        <location evidence="1">Nucleus</location>
    </subcellularLocation>
</comment>
<dbReference type="EMBL" id="CAJNYV010002985">
    <property type="protein sequence ID" value="CAF3521179.1"/>
    <property type="molecule type" value="Genomic_DNA"/>
</dbReference>
<keyword evidence="5" id="KW-0804">Transcription</keyword>
<evidence type="ECO:0000256" key="6">
    <source>
        <dbReference type="ARBA" id="ARBA00023242"/>
    </source>
</evidence>
<dbReference type="EMBL" id="CAJNYU010002272">
    <property type="protein sequence ID" value="CAF3527685.1"/>
    <property type="molecule type" value="Genomic_DNA"/>
</dbReference>
<dbReference type="EMBL" id="CAJOBQ010000069">
    <property type="protein sequence ID" value="CAF4242452.1"/>
    <property type="molecule type" value="Genomic_DNA"/>
</dbReference>